<keyword evidence="2" id="KW-1133">Transmembrane helix</keyword>
<feature type="compositionally biased region" description="Low complexity" evidence="1">
    <location>
        <begin position="316"/>
        <end position="329"/>
    </location>
</feature>
<evidence type="ECO:0000256" key="2">
    <source>
        <dbReference type="SAM" id="Phobius"/>
    </source>
</evidence>
<dbReference type="RefSeq" id="WP_156058647.1">
    <property type="nucleotide sequence ID" value="NZ_JBEYBD010000001.1"/>
</dbReference>
<feature type="region of interest" description="Disordered" evidence="1">
    <location>
        <begin position="1"/>
        <end position="38"/>
    </location>
</feature>
<dbReference type="EMBL" id="JBEYBF010000003">
    <property type="protein sequence ID" value="MEU1951666.1"/>
    <property type="molecule type" value="Genomic_DNA"/>
</dbReference>
<feature type="compositionally biased region" description="Pro residues" evidence="1">
    <location>
        <begin position="305"/>
        <end position="315"/>
    </location>
</feature>
<evidence type="ECO:0000313" key="3">
    <source>
        <dbReference type="EMBL" id="MEU1951666.1"/>
    </source>
</evidence>
<organism evidence="3 4">
    <name type="scientific">Nocardia rhamnosiphila</name>
    <dbReference type="NCBI Taxonomy" id="426716"/>
    <lineage>
        <taxon>Bacteria</taxon>
        <taxon>Bacillati</taxon>
        <taxon>Actinomycetota</taxon>
        <taxon>Actinomycetes</taxon>
        <taxon>Mycobacteriales</taxon>
        <taxon>Nocardiaceae</taxon>
        <taxon>Nocardia</taxon>
    </lineage>
</organism>
<feature type="region of interest" description="Disordered" evidence="1">
    <location>
        <begin position="276"/>
        <end position="329"/>
    </location>
</feature>
<feature type="transmembrane region" description="Helical" evidence="2">
    <location>
        <begin position="133"/>
        <end position="152"/>
    </location>
</feature>
<comment type="caution">
    <text evidence="3">The sequence shown here is derived from an EMBL/GenBank/DDBJ whole genome shotgun (WGS) entry which is preliminary data.</text>
</comment>
<keyword evidence="2" id="KW-0812">Transmembrane</keyword>
<evidence type="ECO:0000256" key="1">
    <source>
        <dbReference type="SAM" id="MobiDB-lite"/>
    </source>
</evidence>
<name>A0ABV2WLA8_9NOCA</name>
<dbReference type="Proteomes" id="UP001550628">
    <property type="component" value="Unassembled WGS sequence"/>
</dbReference>
<keyword evidence="4" id="KW-1185">Reference proteome</keyword>
<evidence type="ECO:0000313" key="4">
    <source>
        <dbReference type="Proteomes" id="UP001550628"/>
    </source>
</evidence>
<feature type="transmembrane region" description="Helical" evidence="2">
    <location>
        <begin position="164"/>
        <end position="185"/>
    </location>
</feature>
<protein>
    <submittedName>
        <fullName evidence="3">Uncharacterized protein</fullName>
    </submittedName>
</protein>
<reference evidence="3 4" key="1">
    <citation type="submission" date="2024-06" db="EMBL/GenBank/DDBJ databases">
        <title>The Natural Products Discovery Center: Release of the First 8490 Sequenced Strains for Exploring Actinobacteria Biosynthetic Diversity.</title>
        <authorList>
            <person name="Kalkreuter E."/>
            <person name="Kautsar S.A."/>
            <person name="Yang D."/>
            <person name="Bader C.D."/>
            <person name="Teijaro C.N."/>
            <person name="Fluegel L."/>
            <person name="Davis C.M."/>
            <person name="Simpson J.R."/>
            <person name="Lauterbach L."/>
            <person name="Steele A.D."/>
            <person name="Gui C."/>
            <person name="Meng S."/>
            <person name="Li G."/>
            <person name="Viehrig K."/>
            <person name="Ye F."/>
            <person name="Su P."/>
            <person name="Kiefer A.F."/>
            <person name="Nichols A."/>
            <person name="Cepeda A.J."/>
            <person name="Yan W."/>
            <person name="Fan B."/>
            <person name="Jiang Y."/>
            <person name="Adhikari A."/>
            <person name="Zheng C.-J."/>
            <person name="Schuster L."/>
            <person name="Cowan T.M."/>
            <person name="Smanski M.J."/>
            <person name="Chevrette M.G."/>
            <person name="De Carvalho L.P.S."/>
            <person name="Shen B."/>
        </authorList>
    </citation>
    <scope>NUCLEOTIDE SEQUENCE [LARGE SCALE GENOMIC DNA]</scope>
    <source>
        <strain evidence="3 4">NPDC019708</strain>
    </source>
</reference>
<feature type="transmembrane region" description="Helical" evidence="2">
    <location>
        <begin position="72"/>
        <end position="93"/>
    </location>
</feature>
<accession>A0ABV2WLA8</accession>
<sequence length="329" mass="33675">MVKPSPWGASGGDGDTSSSTVRTATPQPASSASAGARAEVWERRRTLARAGLRRVAEQAEDIRTAPAMTGKWGYVITALGGVIVFILMFKHWMVAHGPDGMAGATPFGQVDSTTRYLSVWSSHGPPPAADLTGSWAVAASSMIALTIAAIAIHIATNSERFARIATGGAVLTALLVIANMLYLAARQKQLKNMTGRSWDLGGQLGSWINWAVNDGSKPVAGLNQVEYVASSTITTSAIAAVIIAVGSAVIAVATMPRTATGARMPWRVTVSRETASNYTATGSEPEVGPRTAPAPEPAATASAPAPSPAPAPDGGPEPAATADPGPAKS</sequence>
<feature type="compositionally biased region" description="Low complexity" evidence="1">
    <location>
        <begin position="15"/>
        <end position="38"/>
    </location>
</feature>
<gene>
    <name evidence="3" type="ORF">ABZ510_07360</name>
</gene>
<proteinExistence type="predicted"/>
<dbReference type="GeneID" id="96242193"/>
<feature type="transmembrane region" description="Helical" evidence="2">
    <location>
        <begin position="233"/>
        <end position="254"/>
    </location>
</feature>
<keyword evidence="2" id="KW-0472">Membrane</keyword>